<sequence length="994" mass="105767">MAARPEPMNATSTHAKLKVSTTLARENAAHVAGGYVTGRLEVDALADKDLGIGVIMVELVGVQGAFLPVRIPLLTQKANKTTTPPAELTSRDHSATSTFLHSRRLFQGPGLPPSNAVYPTPIPGATPLPPAYHPARRGRSTFLFRIPLPQTSPASLVFGGSLARVRYELRASVGVVWRGERREVVQRRDVDVVEHYSEEEEGQAEGDGEAVVVGENGKIWAQGRVVGGVVVAGESACVELQVKNHSNKKNTGLVVTLTRSLVLPTGEPGLQISDTLVTVPFRTQEYVIPPGAEGVASLVFDVPAHARGVRGGVFHGDKGGKSTESIFVVQCVVGVRITMGLGSKDLELSLPVRVVHPAALPEIVAPPPLPPQPVYSPPGHAQPYAAVPPYPIQSYLPYGAPTPMPISMSPVPPPQPWYDVQHGQVWFPPPPVQQMYYAPTPPPRPASAGDRPAEPPAAVPGDERGERASRIAQHLRQSTRNRSASPLSSNRAAMPMNPISQPMSLSNHIPLMSVSNPMSNPMPPPPISIPPRASLQLEPVSPRPLLSPKNSFSDDREFKSVRVEALERMADEVGRTAVDLSGDLPIEKDVVLLPKEEVNINKTLPGPPVPSGKFMRPVLTDGEPTESGLDALERRLMADVGTRVKPVSVERPDVRAVLAMPLDIPKREEPEVDSVISSLTLAGEGAAELERRDAETVRGPDSGENRSRSKGKKKTKAAKGRVTAWLGGLEAEEVLEDPPSPSPKLEETPDPRSSGFVSVQTFRSRIIGSRLTATARNPNPADEAKRVADLWQNESLQQPSKAEPATPVIVPAPSNPWKSSRGALNVDPEVKYDIRSARGGRGGRVTAAKEIWASGAVFDKAASAQQKQKPAIPPPPTSKTAAKPTAPTPKSSSPVPPTIPKVISPRSPLAKPGASVPAVSSSYARPTISSTASLARPVVAAAGSGDPAWKRVGRGVAAGPVKMPDEATTSKKPELAFGQARLRDLISKYQTQAG</sequence>
<gene>
    <name evidence="2" type="ORF">MYCIT1_LOCUS14048</name>
</gene>
<comment type="caution">
    <text evidence="2">The sequence shown here is derived from an EMBL/GenBank/DDBJ whole genome shotgun (WGS) entry which is preliminary data.</text>
</comment>
<organism evidence="2 3">
    <name type="scientific">Mycena citricolor</name>
    <dbReference type="NCBI Taxonomy" id="2018698"/>
    <lineage>
        <taxon>Eukaryota</taxon>
        <taxon>Fungi</taxon>
        <taxon>Dikarya</taxon>
        <taxon>Basidiomycota</taxon>
        <taxon>Agaricomycotina</taxon>
        <taxon>Agaricomycetes</taxon>
        <taxon>Agaricomycetidae</taxon>
        <taxon>Agaricales</taxon>
        <taxon>Marasmiineae</taxon>
        <taxon>Mycenaceae</taxon>
        <taxon>Mycena</taxon>
    </lineage>
</organism>
<feature type="region of interest" description="Disordered" evidence="1">
    <location>
        <begin position="685"/>
        <end position="758"/>
    </location>
</feature>
<dbReference type="EMBL" id="CAVNYO010000158">
    <property type="protein sequence ID" value="CAK5269944.1"/>
    <property type="molecule type" value="Genomic_DNA"/>
</dbReference>
<feature type="compositionally biased region" description="Polar residues" evidence="1">
    <location>
        <begin position="918"/>
        <end position="929"/>
    </location>
</feature>
<dbReference type="Proteomes" id="UP001295794">
    <property type="component" value="Unassembled WGS sequence"/>
</dbReference>
<feature type="compositionally biased region" description="Low complexity" evidence="1">
    <location>
        <begin position="878"/>
        <end position="893"/>
    </location>
</feature>
<dbReference type="PANTHER" id="PTHR48125:SF12">
    <property type="entry name" value="AT HOOK TRANSCRIPTION FACTOR FAMILY-RELATED"/>
    <property type="match status" value="1"/>
</dbReference>
<evidence type="ECO:0000256" key="1">
    <source>
        <dbReference type="SAM" id="MobiDB-lite"/>
    </source>
</evidence>
<evidence type="ECO:0000313" key="3">
    <source>
        <dbReference type="Proteomes" id="UP001295794"/>
    </source>
</evidence>
<feature type="compositionally biased region" description="Low complexity" evidence="1">
    <location>
        <begin position="860"/>
        <end position="870"/>
    </location>
</feature>
<feature type="compositionally biased region" description="Basic and acidic residues" evidence="1">
    <location>
        <begin position="688"/>
        <end position="707"/>
    </location>
</feature>
<dbReference type="InterPro" id="IPR014752">
    <property type="entry name" value="Arrestin-like_C"/>
</dbReference>
<dbReference type="AlphaFoldDB" id="A0AAD2H859"/>
<dbReference type="PANTHER" id="PTHR48125">
    <property type="entry name" value="LP07818P1"/>
    <property type="match status" value="1"/>
</dbReference>
<name>A0AAD2H859_9AGAR</name>
<feature type="compositionally biased region" description="Polar residues" evidence="1">
    <location>
        <begin position="475"/>
        <end position="491"/>
    </location>
</feature>
<evidence type="ECO:0008006" key="4">
    <source>
        <dbReference type="Google" id="ProtNLM"/>
    </source>
</evidence>
<evidence type="ECO:0000313" key="2">
    <source>
        <dbReference type="EMBL" id="CAK5269944.1"/>
    </source>
</evidence>
<feature type="region of interest" description="Disordered" evidence="1">
    <location>
        <begin position="860"/>
        <end position="929"/>
    </location>
</feature>
<protein>
    <recommendedName>
        <fullName evidence="4">Arrestin-like N-terminal domain-containing protein</fullName>
    </recommendedName>
</protein>
<keyword evidence="3" id="KW-1185">Reference proteome</keyword>
<proteinExistence type="predicted"/>
<feature type="compositionally biased region" description="Basic residues" evidence="1">
    <location>
        <begin position="708"/>
        <end position="719"/>
    </location>
</feature>
<feature type="region of interest" description="Disordered" evidence="1">
    <location>
        <begin position="796"/>
        <end position="823"/>
    </location>
</feature>
<reference evidence="2" key="1">
    <citation type="submission" date="2023-11" db="EMBL/GenBank/DDBJ databases">
        <authorList>
            <person name="De Vega J J."/>
            <person name="De Vega J J."/>
        </authorList>
    </citation>
    <scope>NUCLEOTIDE SEQUENCE</scope>
</reference>
<dbReference type="Gene3D" id="2.60.40.640">
    <property type="match status" value="1"/>
</dbReference>
<feature type="region of interest" description="Disordered" evidence="1">
    <location>
        <begin position="433"/>
        <end position="495"/>
    </location>
</feature>
<accession>A0AAD2H859</accession>